<proteinExistence type="predicted"/>
<dbReference type="SMART" id="SM00530">
    <property type="entry name" value="HTH_XRE"/>
    <property type="match status" value="1"/>
</dbReference>
<dbReference type="AlphaFoldDB" id="A0A4V3JSI7"/>
<comment type="caution">
    <text evidence="2">The sequence shown here is derived from an EMBL/GenBank/DDBJ whole genome shotgun (WGS) entry which is preliminary data.</text>
</comment>
<sequence>MDLESYQKNFRKKLGAKIKQLRLEKNITQEGMEDGPYGLSWRTFVEIERGNSNATINSIIKIALHLGVKPKDLLDI</sequence>
<dbReference type="InterPro" id="IPR010982">
    <property type="entry name" value="Lambda_DNA-bd_dom_sf"/>
</dbReference>
<dbReference type="SUPFAM" id="SSF47413">
    <property type="entry name" value="lambda repressor-like DNA-binding domains"/>
    <property type="match status" value="1"/>
</dbReference>
<dbReference type="CDD" id="cd00093">
    <property type="entry name" value="HTH_XRE"/>
    <property type="match status" value="1"/>
</dbReference>
<evidence type="ECO:0000313" key="2">
    <source>
        <dbReference type="EMBL" id="TGL65945.1"/>
    </source>
</evidence>
<dbReference type="GO" id="GO:0003677">
    <property type="term" value="F:DNA binding"/>
    <property type="evidence" value="ECO:0007669"/>
    <property type="project" value="InterPro"/>
</dbReference>
<reference evidence="2" key="1">
    <citation type="journal article" date="2019" name="PLoS Negl. Trop. Dis.">
        <title>Revisiting the worldwide diversity of Leptospira species in the environment.</title>
        <authorList>
            <person name="Vincent A.T."/>
            <person name="Schiettekatte O."/>
            <person name="Bourhy P."/>
            <person name="Veyrier F.J."/>
            <person name="Picardeau M."/>
        </authorList>
    </citation>
    <scope>NUCLEOTIDE SEQUENCE [LARGE SCALE GENOMIC DNA]</scope>
    <source>
        <strain evidence="2">201702455</strain>
    </source>
</reference>
<dbReference type="PROSITE" id="PS50943">
    <property type="entry name" value="HTH_CROC1"/>
    <property type="match status" value="1"/>
</dbReference>
<keyword evidence="3" id="KW-1185">Reference proteome</keyword>
<dbReference type="InterPro" id="IPR001387">
    <property type="entry name" value="Cro/C1-type_HTH"/>
</dbReference>
<dbReference type="Gene3D" id="1.10.260.40">
    <property type="entry name" value="lambda repressor-like DNA-binding domains"/>
    <property type="match status" value="1"/>
</dbReference>
<dbReference type="EMBL" id="RQGF01000002">
    <property type="protein sequence ID" value="TGL65945.1"/>
    <property type="molecule type" value="Genomic_DNA"/>
</dbReference>
<accession>A0A4V3JSI7</accession>
<protein>
    <submittedName>
        <fullName evidence="2">XRE family transcriptional regulator</fullName>
    </submittedName>
</protein>
<feature type="domain" description="HTH cro/C1-type" evidence="1">
    <location>
        <begin position="18"/>
        <end position="73"/>
    </location>
</feature>
<evidence type="ECO:0000313" key="3">
    <source>
        <dbReference type="Proteomes" id="UP000297762"/>
    </source>
</evidence>
<evidence type="ECO:0000259" key="1">
    <source>
        <dbReference type="PROSITE" id="PS50943"/>
    </source>
</evidence>
<dbReference type="Proteomes" id="UP000297762">
    <property type="component" value="Unassembled WGS sequence"/>
</dbReference>
<name>A0A4V3JSI7_9LEPT</name>
<organism evidence="2 3">
    <name type="scientific">Leptospira sarikeiensis</name>
    <dbReference type="NCBI Taxonomy" id="2484943"/>
    <lineage>
        <taxon>Bacteria</taxon>
        <taxon>Pseudomonadati</taxon>
        <taxon>Spirochaetota</taxon>
        <taxon>Spirochaetia</taxon>
        <taxon>Leptospirales</taxon>
        <taxon>Leptospiraceae</taxon>
        <taxon>Leptospira</taxon>
    </lineage>
</organism>
<gene>
    <name evidence="2" type="ORF">EHQ64_00020</name>
</gene>
<dbReference type="OrthoDB" id="9814553at2"/>